<comment type="caution">
    <text evidence="1">The sequence shown here is derived from an EMBL/GenBank/DDBJ whole genome shotgun (WGS) entry which is preliminary data.</text>
</comment>
<dbReference type="EMBL" id="JBJURJ010000021">
    <property type="protein sequence ID" value="MFM9331708.1"/>
    <property type="molecule type" value="Genomic_DNA"/>
</dbReference>
<dbReference type="Proteomes" id="UP001631969">
    <property type="component" value="Unassembled WGS sequence"/>
</dbReference>
<evidence type="ECO:0000313" key="2">
    <source>
        <dbReference type="Proteomes" id="UP001631969"/>
    </source>
</evidence>
<proteinExistence type="predicted"/>
<gene>
    <name evidence="1" type="primary">add</name>
    <name evidence="1" type="ORF">ACI1P1_25750</name>
</gene>
<organism evidence="1 2">
    <name type="scientific">Paenibacillus mesotrionivorans</name>
    <dbReference type="NCBI Taxonomy" id="3160968"/>
    <lineage>
        <taxon>Bacteria</taxon>
        <taxon>Bacillati</taxon>
        <taxon>Bacillota</taxon>
        <taxon>Bacilli</taxon>
        <taxon>Bacillales</taxon>
        <taxon>Paenibacillaceae</taxon>
        <taxon>Paenibacillus</taxon>
    </lineage>
</organism>
<accession>A0ACC7P3T7</accession>
<keyword evidence="2" id="KW-1185">Reference proteome</keyword>
<reference evidence="1" key="1">
    <citation type="submission" date="2024-12" db="EMBL/GenBank/DDBJ databases">
        <authorList>
            <person name="Wu N."/>
        </authorList>
    </citation>
    <scope>NUCLEOTIDE SEQUENCE</scope>
    <source>
        <strain evidence="1">P15</strain>
    </source>
</reference>
<name>A0ACC7P3T7_9BACL</name>
<dbReference type="EC" id="3.5.4.4" evidence="1"/>
<keyword evidence="1" id="KW-0378">Hydrolase</keyword>
<evidence type="ECO:0000313" key="1">
    <source>
        <dbReference type="EMBL" id="MFM9331708.1"/>
    </source>
</evidence>
<protein>
    <submittedName>
        <fullName evidence="1">Adenosine deaminase</fullName>
        <ecNumber evidence="1">3.5.4.4</ecNumber>
    </submittedName>
</protein>
<sequence>MMETDKQHDWLSELPMVDLHVHLDGSVRPQTLRELAREQGRPLSGETDARLLQLMQIDEGCASLVEYLGKFDFVLPYLQTASALERVAYETVVQSARHNGRYLEVRFAPLLHTRSGLKADEVIAHVLVGLKRGERELGVTARGIAICMRHHGQGDNLQVVDAAADYRKRGLVAVDLAGDEAHYPPQLHEEVFRRAGRYGLPVTIHAGEAAGPENIATAVHRLGAARIGHGVRARENPEVLKLVRDGRIPLELCPVSNIQTKAVSAWEHYPVREYFDQGLVLTINTDNPTVSGTSLQREYAVLTERFGFGKEEVAALIMNGVQASFLEKEGKEKLARQFRTRFRELGIRVS</sequence>